<dbReference type="SUPFAM" id="SSF57184">
    <property type="entry name" value="Growth factor receptor domain"/>
    <property type="match status" value="1"/>
</dbReference>
<keyword evidence="5" id="KW-1015">Disulfide bond</keyword>
<comment type="catalytic activity">
    <reaction evidence="6">
        <text>S-adenosyl-L-methionine + H(+) = S-adenosyl 3-(methylsulfanyl)propylamine + CO2</text>
        <dbReference type="Rhea" id="RHEA:15981"/>
        <dbReference type="ChEBI" id="CHEBI:15378"/>
        <dbReference type="ChEBI" id="CHEBI:16526"/>
        <dbReference type="ChEBI" id="CHEBI:57443"/>
        <dbReference type="ChEBI" id="CHEBI:59789"/>
        <dbReference type="EC" id="4.1.1.50"/>
    </reaction>
</comment>
<organism evidence="8 9">
    <name type="scientific">Paramuricea clavata</name>
    <name type="common">Red gorgonian</name>
    <name type="synonym">Violescent sea-whip</name>
    <dbReference type="NCBI Taxonomy" id="317549"/>
    <lineage>
        <taxon>Eukaryota</taxon>
        <taxon>Metazoa</taxon>
        <taxon>Cnidaria</taxon>
        <taxon>Anthozoa</taxon>
        <taxon>Octocorallia</taxon>
        <taxon>Malacalcyonacea</taxon>
        <taxon>Plexauridae</taxon>
        <taxon>Paramuricea</taxon>
    </lineage>
</organism>
<accession>A0A6S7H860</accession>
<dbReference type="Gene3D" id="4.10.40.20">
    <property type="match status" value="1"/>
</dbReference>
<dbReference type="InterPro" id="IPR001985">
    <property type="entry name" value="S-AdoMet_decarboxylase_euk"/>
</dbReference>
<dbReference type="PANTHER" id="PTHR11570">
    <property type="entry name" value="S-ADENOSYLMETHIONINE DECARBOXYLASE"/>
    <property type="match status" value="1"/>
</dbReference>
<dbReference type="Pfam" id="PF01536">
    <property type="entry name" value="SAM_decarbox"/>
    <property type="match status" value="1"/>
</dbReference>
<comment type="caution">
    <text evidence="8">The sequence shown here is derived from an EMBL/GenBank/DDBJ whole genome shotgun (WGS) entry which is preliminary data.</text>
</comment>
<protein>
    <submittedName>
        <fullName evidence="8">S-adenosylmethionine decarboxylase proenzyme</fullName>
    </submittedName>
</protein>
<name>A0A6S7H860_PARCT</name>
<evidence type="ECO:0000259" key="7">
    <source>
        <dbReference type="PROSITE" id="PS51323"/>
    </source>
</evidence>
<sequence length="426" mass="47915">MSGDVHFFEGSEKLMEIWWDSPSKLTGPAMNDADLRRIPREKMEKILDIAGCKIISEIKNEHMTAYLLSESSMYISRDRIILKTCGTTPLLRAAIQLTKVVEEECGLTEVKDMFYSRKGFIQPHLQQAPHQTFQQEVDVLDDFFPGGGAYTLGRLNSDHCWHLFTTDNSTDGLKIPDQTLEILMNDLDPSILKQYYKGYYQDAKELTKSVGINDLIPGTTIDDYIFEPCGYSANGILKDSYFTIHVTPQEEFSYASFETNVKFDSLKELIEKVLKIFKPGRFIMTLFGNSIAPCGNSLRTFEKSFAPYKRKDLHFACFRNYNLTYGYYEHLLAVVFLTAGTQSLSCECGPTCTPVKDLKCKGGTVTDMCGCCDVCAKVAGDVCGGPYDMMGRCDQGLRCDIRDPSDVNSHGECVEVDEGIIPPLEY</sequence>
<dbReference type="GO" id="GO:0005576">
    <property type="term" value="C:extracellular region"/>
    <property type="evidence" value="ECO:0007669"/>
    <property type="project" value="InterPro"/>
</dbReference>
<evidence type="ECO:0000256" key="3">
    <source>
        <dbReference type="ARBA" id="ARBA00023066"/>
    </source>
</evidence>
<evidence type="ECO:0000313" key="9">
    <source>
        <dbReference type="Proteomes" id="UP001152795"/>
    </source>
</evidence>
<evidence type="ECO:0000256" key="2">
    <source>
        <dbReference type="ARBA" id="ARBA00008466"/>
    </source>
</evidence>
<dbReference type="AlphaFoldDB" id="A0A6S7H860"/>
<keyword evidence="9" id="KW-1185">Reference proteome</keyword>
<dbReference type="SUPFAM" id="SSF56276">
    <property type="entry name" value="S-adenosylmethionine decarboxylase"/>
    <property type="match status" value="1"/>
</dbReference>
<dbReference type="PANTHER" id="PTHR11570:SF0">
    <property type="entry name" value="S-ADENOSYLMETHIONINE DECARBOXYLASE PROENZYME"/>
    <property type="match status" value="1"/>
</dbReference>
<reference evidence="8" key="1">
    <citation type="submission" date="2020-04" db="EMBL/GenBank/DDBJ databases">
        <authorList>
            <person name="Alioto T."/>
            <person name="Alioto T."/>
            <person name="Gomez Garrido J."/>
        </authorList>
    </citation>
    <scope>NUCLEOTIDE SEQUENCE</scope>
    <source>
        <strain evidence="8">A484AB</strain>
    </source>
</reference>
<evidence type="ECO:0000256" key="1">
    <source>
        <dbReference type="ARBA" id="ARBA00004911"/>
    </source>
</evidence>
<dbReference type="UniPathway" id="UPA00331">
    <property type="reaction ID" value="UER00451"/>
</dbReference>
<dbReference type="NCBIfam" id="TIGR00535">
    <property type="entry name" value="SAM_DCase"/>
    <property type="match status" value="1"/>
</dbReference>
<proteinExistence type="inferred from homology"/>
<dbReference type="Gene3D" id="3.60.90.10">
    <property type="entry name" value="S-adenosylmethionine decarboxylase"/>
    <property type="match status" value="1"/>
</dbReference>
<keyword evidence="4" id="KW-0620">Polyamine biosynthesis</keyword>
<keyword evidence="3" id="KW-0745">Spermidine biosynthesis</keyword>
<gene>
    <name evidence="8" type="ORF">PACLA_8A045376</name>
</gene>
<dbReference type="GO" id="GO:0006597">
    <property type="term" value="P:spermine biosynthetic process"/>
    <property type="evidence" value="ECO:0007669"/>
    <property type="project" value="InterPro"/>
</dbReference>
<dbReference type="PROSITE" id="PS51323">
    <property type="entry name" value="IGFBP_N_2"/>
    <property type="match status" value="1"/>
</dbReference>
<dbReference type="Pfam" id="PF00219">
    <property type="entry name" value="IGFBP"/>
    <property type="match status" value="1"/>
</dbReference>
<dbReference type="Proteomes" id="UP001152795">
    <property type="component" value="Unassembled WGS sequence"/>
</dbReference>
<evidence type="ECO:0000256" key="5">
    <source>
        <dbReference type="ARBA" id="ARBA00023157"/>
    </source>
</evidence>
<dbReference type="EMBL" id="CACRXK020003845">
    <property type="protein sequence ID" value="CAB4000469.1"/>
    <property type="molecule type" value="Genomic_DNA"/>
</dbReference>
<evidence type="ECO:0000256" key="6">
    <source>
        <dbReference type="ARBA" id="ARBA00048112"/>
    </source>
</evidence>
<evidence type="ECO:0000313" key="8">
    <source>
        <dbReference type="EMBL" id="CAB4000469.1"/>
    </source>
</evidence>
<dbReference type="GO" id="GO:0008295">
    <property type="term" value="P:spermidine biosynthetic process"/>
    <property type="evidence" value="ECO:0007669"/>
    <property type="project" value="UniProtKB-KW"/>
</dbReference>
<comment type="pathway">
    <text evidence="1">Amine and polyamine biosynthesis; S-adenosylmethioninamine biosynthesis; S-adenosylmethioninamine from S-adenosyl-L-methionine: step 1/1.</text>
</comment>
<dbReference type="InterPro" id="IPR000867">
    <property type="entry name" value="IGFBP-like"/>
</dbReference>
<dbReference type="OrthoDB" id="1068353at2759"/>
<dbReference type="SMART" id="SM00121">
    <property type="entry name" value="IB"/>
    <property type="match status" value="1"/>
</dbReference>
<dbReference type="InterPro" id="IPR016067">
    <property type="entry name" value="S-AdoMet_deCO2ase_core"/>
</dbReference>
<dbReference type="InterPro" id="IPR048283">
    <property type="entry name" value="AdoMetDC-like"/>
</dbReference>
<comment type="similarity">
    <text evidence="2">Belongs to the eukaryotic AdoMetDC family.</text>
</comment>
<evidence type="ECO:0000256" key="4">
    <source>
        <dbReference type="ARBA" id="ARBA00023115"/>
    </source>
</evidence>
<dbReference type="GO" id="GO:0005829">
    <property type="term" value="C:cytosol"/>
    <property type="evidence" value="ECO:0007669"/>
    <property type="project" value="TreeGrafter"/>
</dbReference>
<dbReference type="GO" id="GO:0004014">
    <property type="term" value="F:adenosylmethionine decarboxylase activity"/>
    <property type="evidence" value="ECO:0007669"/>
    <property type="project" value="UniProtKB-EC"/>
</dbReference>
<feature type="domain" description="IGFBP N-terminal" evidence="7">
    <location>
        <begin position="342"/>
        <end position="416"/>
    </location>
</feature>
<dbReference type="InterPro" id="IPR009030">
    <property type="entry name" value="Growth_fac_rcpt_cys_sf"/>
</dbReference>